<dbReference type="AlphaFoldDB" id="A0A5B7HJW8"/>
<evidence type="ECO:0000313" key="2">
    <source>
        <dbReference type="Proteomes" id="UP000324222"/>
    </source>
</evidence>
<name>A0A5B7HJW8_PORTR</name>
<comment type="caution">
    <text evidence="1">The sequence shown here is derived from an EMBL/GenBank/DDBJ whole genome shotgun (WGS) entry which is preliminary data.</text>
</comment>
<dbReference type="EMBL" id="VSRR010030365">
    <property type="protein sequence ID" value="MPC70019.1"/>
    <property type="molecule type" value="Genomic_DNA"/>
</dbReference>
<dbReference type="Proteomes" id="UP000324222">
    <property type="component" value="Unassembled WGS sequence"/>
</dbReference>
<gene>
    <name evidence="1" type="ORF">E2C01_064254</name>
</gene>
<sequence>MEGTWLQSAWRRLVNEPEGKQRRRDRMKERKKERKVLLAVRRAVACRSARWWPERRHWKAARVQPFKVVACFHFPANLCGKVTNASCVSERCTFPQIHSTAGQQASPKQLSTFN</sequence>
<proteinExistence type="predicted"/>
<accession>A0A5B7HJW8</accession>
<organism evidence="1 2">
    <name type="scientific">Portunus trituberculatus</name>
    <name type="common">Swimming crab</name>
    <name type="synonym">Neptunus trituberculatus</name>
    <dbReference type="NCBI Taxonomy" id="210409"/>
    <lineage>
        <taxon>Eukaryota</taxon>
        <taxon>Metazoa</taxon>
        <taxon>Ecdysozoa</taxon>
        <taxon>Arthropoda</taxon>
        <taxon>Crustacea</taxon>
        <taxon>Multicrustacea</taxon>
        <taxon>Malacostraca</taxon>
        <taxon>Eumalacostraca</taxon>
        <taxon>Eucarida</taxon>
        <taxon>Decapoda</taxon>
        <taxon>Pleocyemata</taxon>
        <taxon>Brachyura</taxon>
        <taxon>Eubrachyura</taxon>
        <taxon>Portunoidea</taxon>
        <taxon>Portunidae</taxon>
        <taxon>Portuninae</taxon>
        <taxon>Portunus</taxon>
    </lineage>
</organism>
<evidence type="ECO:0000313" key="1">
    <source>
        <dbReference type="EMBL" id="MPC70019.1"/>
    </source>
</evidence>
<keyword evidence="2" id="KW-1185">Reference proteome</keyword>
<reference evidence="1 2" key="1">
    <citation type="submission" date="2019-05" db="EMBL/GenBank/DDBJ databases">
        <title>Another draft genome of Portunus trituberculatus and its Hox gene families provides insights of decapod evolution.</title>
        <authorList>
            <person name="Jeong J.-H."/>
            <person name="Song I."/>
            <person name="Kim S."/>
            <person name="Choi T."/>
            <person name="Kim D."/>
            <person name="Ryu S."/>
            <person name="Kim W."/>
        </authorList>
    </citation>
    <scope>NUCLEOTIDE SEQUENCE [LARGE SCALE GENOMIC DNA]</scope>
    <source>
        <tissue evidence="1">Muscle</tissue>
    </source>
</reference>
<protein>
    <submittedName>
        <fullName evidence="1">Uncharacterized protein</fullName>
    </submittedName>
</protein>